<evidence type="ECO:0000313" key="6">
    <source>
        <dbReference type="Proteomes" id="UP000198749"/>
    </source>
</evidence>
<feature type="domain" description="Type I restriction modification DNA specificity" evidence="4">
    <location>
        <begin position="50"/>
        <end position="204"/>
    </location>
</feature>
<dbReference type="Pfam" id="PF01420">
    <property type="entry name" value="Methylase_S"/>
    <property type="match status" value="2"/>
</dbReference>
<dbReference type="InterPro" id="IPR000055">
    <property type="entry name" value="Restrct_endonuc_typeI_TRD"/>
</dbReference>
<evidence type="ECO:0000259" key="4">
    <source>
        <dbReference type="Pfam" id="PF01420"/>
    </source>
</evidence>
<dbReference type="PANTHER" id="PTHR43140">
    <property type="entry name" value="TYPE-1 RESTRICTION ENZYME ECOKI SPECIFICITY PROTEIN"/>
    <property type="match status" value="1"/>
</dbReference>
<keyword evidence="3" id="KW-0238">DNA-binding</keyword>
<dbReference type="SUPFAM" id="SSF116734">
    <property type="entry name" value="DNA methylase specificity domain"/>
    <property type="match status" value="2"/>
</dbReference>
<feature type="domain" description="Type I restriction modification DNA specificity" evidence="4">
    <location>
        <begin position="245"/>
        <end position="403"/>
    </location>
</feature>
<dbReference type="GO" id="GO:0003677">
    <property type="term" value="F:DNA binding"/>
    <property type="evidence" value="ECO:0007669"/>
    <property type="project" value="UniProtKB-KW"/>
</dbReference>
<reference evidence="6" key="1">
    <citation type="submission" date="2016-10" db="EMBL/GenBank/DDBJ databases">
        <authorList>
            <person name="Varghese N."/>
            <person name="Submissions S."/>
        </authorList>
    </citation>
    <scope>NUCLEOTIDE SEQUENCE [LARGE SCALE GENOMIC DNA]</scope>
    <source>
        <strain evidence="6">DSM 18887</strain>
    </source>
</reference>
<sequence length="465" mass="52561">MMDLKYQIYPDYRNPNIEWIKEIPADWAISYLGFECSVKARLGWKGLKAEEYVDEGYIFLATPNIKNSEIDFNHVNRITKNRYYESPEIMLELGDILVTKDGSTTGTTNIVKHLPEPATVNSSIAVLRSAGGLQSNFLYYFFVSEYTQNIINRMRGGMGVPHLFQADLRKFNILVPPKKEQQQIANFLDHETAKIDTLIDKQQQLIKLLKEKRQAVISHAVTKGLNPNVPMKDSGVEWLGDVPEHWDVSRIKHHTRLFEQGWSPQCDSRPADGNEYGVLKVGCVNNGTFNSMENKALPAELTPQLQYLIRKGDLLISRANTKELVGSAAVVEESHNNLILCDKLYRLRFDQNVNSQFISYYLALPIVRQQIELGATGASHSMQNIGQSTIKELPVLIPPISEANALFEELKIKTNKFDDILLKSEASIILLNERRTALISAAVTGKIDVRNWTPEQSQPSMEATA</sequence>
<dbReference type="Gene3D" id="1.10.287.1120">
    <property type="entry name" value="Bipartite methylase S protein"/>
    <property type="match status" value="1"/>
</dbReference>
<dbReference type="STRING" id="355243.SAMN03080615_02640"/>
<proteinExistence type="inferred from homology"/>
<comment type="similarity">
    <text evidence="1">Belongs to the type-I restriction system S methylase family.</text>
</comment>
<gene>
    <name evidence="5" type="ORF">SAMN03080615_02640</name>
</gene>
<dbReference type="OrthoDB" id="9798929at2"/>
<dbReference type="PANTHER" id="PTHR43140:SF1">
    <property type="entry name" value="TYPE I RESTRICTION ENZYME ECOKI SPECIFICITY SUBUNIT"/>
    <property type="match status" value="1"/>
</dbReference>
<dbReference type="InterPro" id="IPR044946">
    <property type="entry name" value="Restrct_endonuc_typeI_TRD_sf"/>
</dbReference>
<evidence type="ECO:0000313" key="5">
    <source>
        <dbReference type="EMBL" id="SEQ75566.1"/>
    </source>
</evidence>
<organism evidence="5 6">
    <name type="scientific">Amphritea atlantica</name>
    <dbReference type="NCBI Taxonomy" id="355243"/>
    <lineage>
        <taxon>Bacteria</taxon>
        <taxon>Pseudomonadati</taxon>
        <taxon>Pseudomonadota</taxon>
        <taxon>Gammaproteobacteria</taxon>
        <taxon>Oceanospirillales</taxon>
        <taxon>Oceanospirillaceae</taxon>
        <taxon>Amphritea</taxon>
    </lineage>
</organism>
<protein>
    <submittedName>
        <fullName evidence="5">Type I restriction enzyme, S subunit</fullName>
    </submittedName>
</protein>
<keyword evidence="2" id="KW-0680">Restriction system</keyword>
<dbReference type="EMBL" id="FOGB01000007">
    <property type="protein sequence ID" value="SEQ75566.1"/>
    <property type="molecule type" value="Genomic_DNA"/>
</dbReference>
<evidence type="ECO:0000256" key="1">
    <source>
        <dbReference type="ARBA" id="ARBA00010923"/>
    </source>
</evidence>
<keyword evidence="6" id="KW-1185">Reference proteome</keyword>
<name>A0A1H9ILX8_9GAMM</name>
<accession>A0A1H9ILX8</accession>
<dbReference type="CDD" id="cd17261">
    <property type="entry name" value="RMtype1_S_EcoKI-TRD2-CR2_like"/>
    <property type="match status" value="1"/>
</dbReference>
<dbReference type="RefSeq" id="WP_091358973.1">
    <property type="nucleotide sequence ID" value="NZ_AP025284.1"/>
</dbReference>
<dbReference type="AlphaFoldDB" id="A0A1H9ILX8"/>
<dbReference type="InterPro" id="IPR051212">
    <property type="entry name" value="Type-I_RE_S_subunit"/>
</dbReference>
<evidence type="ECO:0000256" key="2">
    <source>
        <dbReference type="ARBA" id="ARBA00022747"/>
    </source>
</evidence>
<dbReference type="Gene3D" id="3.90.220.20">
    <property type="entry name" value="DNA methylase specificity domains"/>
    <property type="match status" value="2"/>
</dbReference>
<evidence type="ECO:0000256" key="3">
    <source>
        <dbReference type="ARBA" id="ARBA00023125"/>
    </source>
</evidence>
<dbReference type="Proteomes" id="UP000198749">
    <property type="component" value="Unassembled WGS sequence"/>
</dbReference>
<dbReference type="GO" id="GO:0009307">
    <property type="term" value="P:DNA restriction-modification system"/>
    <property type="evidence" value="ECO:0007669"/>
    <property type="project" value="UniProtKB-KW"/>
</dbReference>